<protein>
    <submittedName>
        <fullName evidence="1 3">Uncharacterized protein</fullName>
    </submittedName>
</protein>
<dbReference type="Pfam" id="PF08728">
    <property type="entry name" value="CRT10"/>
    <property type="match status" value="2"/>
</dbReference>
<name>A0A6A6YPA3_9PEZI</name>
<dbReference type="AlphaFoldDB" id="A0A6A6YPA3"/>
<dbReference type="GeneID" id="54454942"/>
<sequence>MADRGRPFQEVSVRSIVGQNGSERFEYDDKPERVSDWRVNLTALSKVHNLYFLACSEEIHVHRPTFPEQRLSSKPLLKLGLPVTRPGLRGYLDPHHPHSANRILLDFLGHEEALLVACDDGDVIGFFVKDILKHEPHDTTVPNDICLVRPFFHTNVAKSAWGLAIHSEARLIAVSANTRKVSVFVLALSPSAESLALDPARSYERKLESADMGDNIPAVHFNNTGSDPKGQWILCSTIAGQVFVWDTHRTPFYAERLSLGFCFGVLHEPTQPAQCTCFDQHGYPHALWNSVFLDPRSFKKTHLIEVTLGTSKVSKSHWFWDISASKLNIPGGQKLLSSPSPRTPAPASATVAVDNNTGVTFNLDSQWMHDDDSLEEEEEIVASDAATGQPRRRFYMQHLISDGGRTSSSNSHCPVLIVAKKDLFLVQPLTSEATSPPVIVLHNPLAQTQSQFPKSRDRMCFFEQIPELGVVIVASSIGRAAVITLTQYNELDDKELPQPVYGFRLDHLLPFPEQEKDGWRRGWMLGIAVSPLQGMLGTEGVRRWRLILYYADHTVLAYEIGKIREPRNRGVEALVI</sequence>
<reference evidence="3" key="2">
    <citation type="submission" date="2020-04" db="EMBL/GenBank/DDBJ databases">
        <authorList>
            <consortium name="NCBI Genome Project"/>
        </authorList>
    </citation>
    <scope>NUCLEOTIDE SEQUENCE</scope>
    <source>
        <strain evidence="3">CBS 304.34</strain>
    </source>
</reference>
<dbReference type="InterPro" id="IPR014839">
    <property type="entry name" value="Crt10"/>
</dbReference>
<gene>
    <name evidence="1 3" type="ORF">BDZ99DRAFT_285545</name>
</gene>
<evidence type="ECO:0000313" key="2">
    <source>
        <dbReference type="Proteomes" id="UP000504636"/>
    </source>
</evidence>
<reference evidence="3" key="3">
    <citation type="submission" date="2025-04" db="UniProtKB">
        <authorList>
            <consortium name="RefSeq"/>
        </authorList>
    </citation>
    <scope>IDENTIFICATION</scope>
    <source>
        <strain evidence="3">CBS 304.34</strain>
    </source>
</reference>
<keyword evidence="2" id="KW-1185">Reference proteome</keyword>
<accession>A0A6A6YPA3</accession>
<dbReference type="EMBL" id="MU003699">
    <property type="protein sequence ID" value="KAF2810581.1"/>
    <property type="molecule type" value="Genomic_DNA"/>
</dbReference>
<proteinExistence type="predicted"/>
<dbReference type="RefSeq" id="XP_033577545.1">
    <property type="nucleotide sequence ID" value="XM_033714049.1"/>
</dbReference>
<dbReference type="Proteomes" id="UP000504636">
    <property type="component" value="Unplaced"/>
</dbReference>
<dbReference type="OrthoDB" id="5591786at2759"/>
<reference evidence="1 3" key="1">
    <citation type="journal article" date="2020" name="Stud. Mycol.">
        <title>101 Dothideomycetes genomes: a test case for predicting lifestyles and emergence of pathogens.</title>
        <authorList>
            <person name="Haridas S."/>
            <person name="Albert R."/>
            <person name="Binder M."/>
            <person name="Bloem J."/>
            <person name="Labutti K."/>
            <person name="Salamov A."/>
            <person name="Andreopoulos B."/>
            <person name="Baker S."/>
            <person name="Barry K."/>
            <person name="Bills G."/>
            <person name="Bluhm B."/>
            <person name="Cannon C."/>
            <person name="Castanera R."/>
            <person name="Culley D."/>
            <person name="Daum C."/>
            <person name="Ezra D."/>
            <person name="Gonzalez J."/>
            <person name="Henrissat B."/>
            <person name="Kuo A."/>
            <person name="Liang C."/>
            <person name="Lipzen A."/>
            <person name="Lutzoni F."/>
            <person name="Magnuson J."/>
            <person name="Mondo S."/>
            <person name="Nolan M."/>
            <person name="Ohm R."/>
            <person name="Pangilinan J."/>
            <person name="Park H.-J."/>
            <person name="Ramirez L."/>
            <person name="Alfaro M."/>
            <person name="Sun H."/>
            <person name="Tritt A."/>
            <person name="Yoshinaga Y."/>
            <person name="Zwiers L.-H."/>
            <person name="Turgeon B."/>
            <person name="Goodwin S."/>
            <person name="Spatafora J."/>
            <person name="Crous P."/>
            <person name="Grigoriev I."/>
        </authorList>
    </citation>
    <scope>NUCLEOTIDE SEQUENCE</scope>
    <source>
        <strain evidence="1 3">CBS 304.34</strain>
    </source>
</reference>
<evidence type="ECO:0000313" key="1">
    <source>
        <dbReference type="EMBL" id="KAF2810581.1"/>
    </source>
</evidence>
<evidence type="ECO:0000313" key="3">
    <source>
        <dbReference type="RefSeq" id="XP_033577545.1"/>
    </source>
</evidence>
<organism evidence="1">
    <name type="scientific">Mytilinidion resinicola</name>
    <dbReference type="NCBI Taxonomy" id="574789"/>
    <lineage>
        <taxon>Eukaryota</taxon>
        <taxon>Fungi</taxon>
        <taxon>Dikarya</taxon>
        <taxon>Ascomycota</taxon>
        <taxon>Pezizomycotina</taxon>
        <taxon>Dothideomycetes</taxon>
        <taxon>Pleosporomycetidae</taxon>
        <taxon>Mytilinidiales</taxon>
        <taxon>Mytilinidiaceae</taxon>
        <taxon>Mytilinidion</taxon>
    </lineage>
</organism>